<evidence type="ECO:0000256" key="1">
    <source>
        <dbReference type="ARBA" id="ARBA00004141"/>
    </source>
</evidence>
<dbReference type="Proteomes" id="UP000029431">
    <property type="component" value="Chromosome"/>
</dbReference>
<proteinExistence type="predicted"/>
<keyword evidence="4 5" id="KW-0472">Membrane</keyword>
<accession>V9W6A1</accession>
<dbReference type="RefSeq" id="WP_024093947.1">
    <property type="nucleotide sequence ID" value="NC_023134.1"/>
</dbReference>
<evidence type="ECO:0000256" key="2">
    <source>
        <dbReference type="ARBA" id="ARBA00022692"/>
    </source>
</evidence>
<feature type="transmembrane region" description="Helical" evidence="5">
    <location>
        <begin position="118"/>
        <end position="142"/>
    </location>
</feature>
<dbReference type="KEGG" id="plv:ERIC2_c16410"/>
<organism evidence="7 8">
    <name type="scientific">Paenibacillus larvae subsp. larvae DSM 25430</name>
    <dbReference type="NCBI Taxonomy" id="697284"/>
    <lineage>
        <taxon>Bacteria</taxon>
        <taxon>Bacillati</taxon>
        <taxon>Bacillota</taxon>
        <taxon>Bacilli</taxon>
        <taxon>Bacillales</taxon>
        <taxon>Paenibacillaceae</taxon>
        <taxon>Paenibacillus</taxon>
    </lineage>
</organism>
<comment type="subcellular location">
    <subcellularLocation>
        <location evidence="1">Membrane</location>
        <topology evidence="1">Multi-pass membrane protein</topology>
    </subcellularLocation>
</comment>
<feature type="transmembrane region" description="Helical" evidence="5">
    <location>
        <begin position="169"/>
        <end position="191"/>
    </location>
</feature>
<reference evidence="7 8" key="1">
    <citation type="journal article" date="2014" name="PLoS ONE">
        <title>How to Kill the Honey Bee Larva: Genomic Potential and Virulence Mechanisms of Paenibacillus larvae.</title>
        <authorList>
            <person name="Djukic M."/>
            <person name="Brzuszkiewicz E."/>
            <person name="Funfhaus A."/>
            <person name="Voss J."/>
            <person name="Gollnow K."/>
            <person name="Poppinga L."/>
            <person name="Liesegang H."/>
            <person name="Garcia-Gonzalez E."/>
            <person name="Genersch E."/>
            <person name="Daniel R."/>
        </authorList>
    </citation>
    <scope>NUCLEOTIDE SEQUENCE [LARGE SCALE GENOMIC DNA]</scope>
    <source>
        <strain evidence="7 8">DSM 25430</strain>
    </source>
</reference>
<evidence type="ECO:0000313" key="7">
    <source>
        <dbReference type="EMBL" id="AHD05464.1"/>
    </source>
</evidence>
<evidence type="ECO:0000256" key="3">
    <source>
        <dbReference type="ARBA" id="ARBA00022989"/>
    </source>
</evidence>
<keyword evidence="8" id="KW-1185">Reference proteome</keyword>
<feature type="domain" description="Yip1" evidence="6">
    <location>
        <begin position="14"/>
        <end position="213"/>
    </location>
</feature>
<feature type="transmembrane region" description="Helical" evidence="5">
    <location>
        <begin position="73"/>
        <end position="97"/>
    </location>
</feature>
<dbReference type="PATRIC" id="fig|697284.3.peg.1578"/>
<dbReference type="Pfam" id="PF04893">
    <property type="entry name" value="Yip1"/>
    <property type="match status" value="1"/>
</dbReference>
<keyword evidence="2 5" id="KW-0812">Transmembrane</keyword>
<dbReference type="InterPro" id="IPR006977">
    <property type="entry name" value="Yip1_dom"/>
</dbReference>
<dbReference type="HOGENOM" id="CLU_1239150_0_0_9"/>
<dbReference type="AlphaFoldDB" id="V9W6A1"/>
<feature type="transmembrane region" description="Helical" evidence="5">
    <location>
        <begin position="34"/>
        <end position="53"/>
    </location>
</feature>
<evidence type="ECO:0000313" key="8">
    <source>
        <dbReference type="Proteomes" id="UP000029431"/>
    </source>
</evidence>
<dbReference type="GO" id="GO:0016020">
    <property type="term" value="C:membrane"/>
    <property type="evidence" value="ECO:0007669"/>
    <property type="project" value="UniProtKB-SubCell"/>
</dbReference>
<dbReference type="EMBL" id="CP003355">
    <property type="protein sequence ID" value="AHD05464.1"/>
    <property type="molecule type" value="Genomic_DNA"/>
</dbReference>
<feature type="transmembrane region" description="Helical" evidence="5">
    <location>
        <begin position="203"/>
        <end position="222"/>
    </location>
</feature>
<evidence type="ECO:0000259" key="6">
    <source>
        <dbReference type="Pfam" id="PF04893"/>
    </source>
</evidence>
<name>V9W6A1_9BACL</name>
<evidence type="ECO:0000256" key="4">
    <source>
        <dbReference type="ARBA" id="ARBA00023136"/>
    </source>
</evidence>
<sequence length="223" mass="25310">MENRTIAFKDHGYILFNPRLVIEKIKCCQNSLKPLFFVTLLSVLFTTVPIVFFDADQLQMMLGVDLSDPNLYTALKTLMIILLIVISFLGPTVWTVINAGIYTVALRVMKIRVSFRQMFLVGLFCYIPMLLNTMTTAIGGWITNGQIKGSPANLEHLFYFVSDPLTIKFLSSFNLFGIWSAVLWGIGIYFLSPKETRRRGVFTLGFIWFCTTISIPALQLLLV</sequence>
<gene>
    <name evidence="7" type="ORF">ERIC2_c16410</name>
</gene>
<evidence type="ECO:0000256" key="5">
    <source>
        <dbReference type="SAM" id="Phobius"/>
    </source>
</evidence>
<keyword evidence="3 5" id="KW-1133">Transmembrane helix</keyword>
<protein>
    <recommendedName>
        <fullName evidence="6">Yip1 domain-containing protein</fullName>
    </recommendedName>
</protein>